<dbReference type="Proteomes" id="UP000652761">
    <property type="component" value="Unassembled WGS sequence"/>
</dbReference>
<comment type="caution">
    <text evidence="4">The sequence shown here is derived from an EMBL/GenBank/DDBJ whole genome shotgun (WGS) entry which is preliminary data.</text>
</comment>
<gene>
    <name evidence="4" type="ORF">Taro_028648</name>
</gene>
<feature type="region of interest" description="Disordered" evidence="1">
    <location>
        <begin position="52"/>
        <end position="72"/>
    </location>
</feature>
<proteinExistence type="predicted"/>
<organism evidence="4 5">
    <name type="scientific">Colocasia esculenta</name>
    <name type="common">Wild taro</name>
    <name type="synonym">Arum esculentum</name>
    <dbReference type="NCBI Taxonomy" id="4460"/>
    <lineage>
        <taxon>Eukaryota</taxon>
        <taxon>Viridiplantae</taxon>
        <taxon>Streptophyta</taxon>
        <taxon>Embryophyta</taxon>
        <taxon>Tracheophyta</taxon>
        <taxon>Spermatophyta</taxon>
        <taxon>Magnoliopsida</taxon>
        <taxon>Liliopsida</taxon>
        <taxon>Araceae</taxon>
        <taxon>Aroideae</taxon>
        <taxon>Colocasieae</taxon>
        <taxon>Colocasia</taxon>
    </lineage>
</organism>
<keyword evidence="2" id="KW-1133">Transmembrane helix</keyword>
<keyword evidence="3" id="KW-0732">Signal</keyword>
<evidence type="ECO:0000256" key="2">
    <source>
        <dbReference type="SAM" id="Phobius"/>
    </source>
</evidence>
<evidence type="ECO:0000256" key="1">
    <source>
        <dbReference type="SAM" id="MobiDB-lite"/>
    </source>
</evidence>
<evidence type="ECO:0000313" key="4">
    <source>
        <dbReference type="EMBL" id="MQL95983.1"/>
    </source>
</evidence>
<accession>A0A843VUU1</accession>
<reference evidence="4" key="1">
    <citation type="submission" date="2017-07" db="EMBL/GenBank/DDBJ databases">
        <title>Taro Niue Genome Assembly and Annotation.</title>
        <authorList>
            <person name="Atibalentja N."/>
            <person name="Keating K."/>
            <person name="Fields C.J."/>
        </authorList>
    </citation>
    <scope>NUCLEOTIDE SEQUENCE</scope>
    <source>
        <strain evidence="4">Niue_2</strain>
        <tissue evidence="4">Leaf</tissue>
    </source>
</reference>
<dbReference type="EMBL" id="NMUH01001862">
    <property type="protein sequence ID" value="MQL95983.1"/>
    <property type="molecule type" value="Genomic_DNA"/>
</dbReference>
<feature type="signal peptide" evidence="3">
    <location>
        <begin position="1"/>
        <end position="21"/>
    </location>
</feature>
<dbReference type="PROSITE" id="PS51257">
    <property type="entry name" value="PROKAR_LIPOPROTEIN"/>
    <property type="match status" value="1"/>
</dbReference>
<feature type="chain" id="PRO_5032486708" evidence="3">
    <location>
        <begin position="22"/>
        <end position="245"/>
    </location>
</feature>
<name>A0A843VUU1_COLES</name>
<evidence type="ECO:0000313" key="5">
    <source>
        <dbReference type="Proteomes" id="UP000652761"/>
    </source>
</evidence>
<keyword evidence="5" id="KW-1185">Reference proteome</keyword>
<dbReference type="AlphaFoldDB" id="A0A843VUU1"/>
<feature type="transmembrane region" description="Helical" evidence="2">
    <location>
        <begin position="129"/>
        <end position="153"/>
    </location>
</feature>
<keyword evidence="2" id="KW-0472">Membrane</keyword>
<sequence>MVASVFRKLLCLGHGVGLVASACADSASSAGVVFGLTQLFEFIAYLTKLNSNPSGSSDPWVAERPSGVPGGGPGGRVVTVVASYPAGSGCELQQSVATVAECGCFERGCCFARAAIGFVVDLHVRVGCVLLVLCLALRACAPLGTVLCSVGIFARAKRMLVCRVAPLVRFPQNCVVLVSGCCGIALWVRCIAWLLCSGGLTGFWLHCAADGHDLDAKALLASTPWTPTTVGGHPLDANPILAARP</sequence>
<keyword evidence="2" id="KW-0812">Transmembrane</keyword>
<feature type="transmembrane region" description="Helical" evidence="2">
    <location>
        <begin position="174"/>
        <end position="195"/>
    </location>
</feature>
<protein>
    <submittedName>
        <fullName evidence="4">Uncharacterized protein</fullName>
    </submittedName>
</protein>
<evidence type="ECO:0000256" key="3">
    <source>
        <dbReference type="SAM" id="SignalP"/>
    </source>
</evidence>